<dbReference type="GO" id="GO:0005737">
    <property type="term" value="C:cytoplasm"/>
    <property type="evidence" value="ECO:0007669"/>
    <property type="project" value="UniProtKB-SubCell"/>
</dbReference>
<evidence type="ECO:0000313" key="10">
    <source>
        <dbReference type="Proteomes" id="UP000006160"/>
    </source>
</evidence>
<feature type="active site" description="Proton acceptor" evidence="7">
    <location>
        <position position="313"/>
    </location>
</feature>
<dbReference type="InterPro" id="IPR036968">
    <property type="entry name" value="Enolpyruvate_Tfrase_sf"/>
</dbReference>
<feature type="binding site" evidence="7">
    <location>
        <position position="344"/>
    </location>
    <ligand>
        <name>phosphoenolpyruvate</name>
        <dbReference type="ChEBI" id="CHEBI:58702"/>
    </ligand>
</feature>
<dbReference type="Gene3D" id="3.65.10.10">
    <property type="entry name" value="Enolpyruvate transferase domain"/>
    <property type="match status" value="2"/>
</dbReference>
<comment type="pathway">
    <text evidence="1 7">Metabolic intermediate biosynthesis; chorismate biosynthesis; chorismate from D-erythrose 4-phosphate and phosphoenolpyruvate: step 6/7.</text>
</comment>
<feature type="binding site" evidence="7">
    <location>
        <position position="128"/>
    </location>
    <ligand>
        <name>phosphoenolpyruvate</name>
        <dbReference type="ChEBI" id="CHEBI:58702"/>
    </ligand>
</feature>
<feature type="binding site" evidence="7">
    <location>
        <position position="22"/>
    </location>
    <ligand>
        <name>3-phosphoshikimate</name>
        <dbReference type="ChEBI" id="CHEBI:145989"/>
    </ligand>
</feature>
<comment type="similarity">
    <text evidence="2 7">Belongs to the EPSP synthase family.</text>
</comment>
<feature type="binding site" evidence="7">
    <location>
        <position position="412"/>
    </location>
    <ligand>
        <name>phosphoenolpyruvate</name>
        <dbReference type="ChEBI" id="CHEBI:58702"/>
    </ligand>
</feature>
<dbReference type="GO" id="GO:0003866">
    <property type="term" value="F:3-phosphoshikimate 1-carboxyvinyltransferase activity"/>
    <property type="evidence" value="ECO:0007669"/>
    <property type="project" value="UniProtKB-UniRule"/>
</dbReference>
<dbReference type="CDD" id="cd01556">
    <property type="entry name" value="EPSP_synthase"/>
    <property type="match status" value="1"/>
</dbReference>
<evidence type="ECO:0000313" key="9">
    <source>
        <dbReference type="EMBL" id="EES92099.1"/>
    </source>
</evidence>
<comment type="caution">
    <text evidence="7">Lacks conserved residue(s) required for the propagation of feature annotation.</text>
</comment>
<evidence type="ECO:0000256" key="6">
    <source>
        <dbReference type="ARBA" id="ARBA00044633"/>
    </source>
</evidence>
<evidence type="ECO:0000256" key="7">
    <source>
        <dbReference type="HAMAP-Rule" id="MF_00210"/>
    </source>
</evidence>
<dbReference type="InterPro" id="IPR001986">
    <property type="entry name" value="Enolpyruvate_Tfrase_dom"/>
</dbReference>
<comment type="subcellular location">
    <subcellularLocation>
        <location evidence="7">Cytoplasm</location>
    </subcellularLocation>
</comment>
<feature type="binding site" evidence="7">
    <location>
        <position position="21"/>
    </location>
    <ligand>
        <name>phosphoenolpyruvate</name>
        <dbReference type="ChEBI" id="CHEBI:58702"/>
    </ligand>
</feature>
<dbReference type="PROSITE" id="PS00885">
    <property type="entry name" value="EPSP_SYNTHASE_2"/>
    <property type="match status" value="1"/>
</dbReference>
<dbReference type="NCBIfam" id="TIGR01356">
    <property type="entry name" value="aroA"/>
    <property type="match status" value="1"/>
</dbReference>
<evidence type="ECO:0000256" key="2">
    <source>
        <dbReference type="ARBA" id="ARBA00009948"/>
    </source>
</evidence>
<evidence type="ECO:0000256" key="5">
    <source>
        <dbReference type="ARBA" id="ARBA00023141"/>
    </source>
</evidence>
<feature type="binding site" evidence="7">
    <location>
        <position position="340"/>
    </location>
    <ligand>
        <name>3-phosphoshikimate</name>
        <dbReference type="ChEBI" id="CHEBI:145989"/>
    </ligand>
</feature>
<evidence type="ECO:0000256" key="1">
    <source>
        <dbReference type="ARBA" id="ARBA00004811"/>
    </source>
</evidence>
<dbReference type="PANTHER" id="PTHR21090:SF5">
    <property type="entry name" value="PENTAFUNCTIONAL AROM POLYPEPTIDE"/>
    <property type="match status" value="1"/>
</dbReference>
<keyword evidence="5 7" id="KW-0057">Aromatic amino acid biosynthesis</keyword>
<dbReference type="GO" id="GO:0009423">
    <property type="term" value="P:chorismate biosynthetic process"/>
    <property type="evidence" value="ECO:0007669"/>
    <property type="project" value="UniProtKB-UniRule"/>
</dbReference>
<dbReference type="GO" id="GO:0008652">
    <property type="term" value="P:amino acid biosynthetic process"/>
    <property type="evidence" value="ECO:0007669"/>
    <property type="project" value="UniProtKB-KW"/>
</dbReference>
<comment type="subunit">
    <text evidence="7">Monomer.</text>
</comment>
<dbReference type="PIRSF" id="PIRSF000505">
    <property type="entry name" value="EPSPS"/>
    <property type="match status" value="1"/>
</dbReference>
<keyword evidence="3 7" id="KW-0028">Amino-acid biosynthesis</keyword>
<protein>
    <recommendedName>
        <fullName evidence="7">3-phosphoshikimate 1-carboxyvinyltransferase</fullName>
        <ecNumber evidence="7">2.5.1.19</ecNumber>
    </recommendedName>
    <alternativeName>
        <fullName evidence="7">5-enolpyruvylshikimate-3-phosphate synthase</fullName>
        <shortName evidence="7">EPSP synthase</shortName>
        <shortName evidence="7">EPSPS</shortName>
    </alternativeName>
</protein>
<organism evidence="9 10">
    <name type="scientific">Clostridium botulinum D str. 1873</name>
    <dbReference type="NCBI Taxonomy" id="592027"/>
    <lineage>
        <taxon>Bacteria</taxon>
        <taxon>Bacillati</taxon>
        <taxon>Bacillota</taxon>
        <taxon>Clostridia</taxon>
        <taxon>Eubacteriales</taxon>
        <taxon>Clostridiaceae</taxon>
        <taxon>Clostridium</taxon>
    </lineage>
</organism>
<feature type="binding site" evidence="7">
    <location>
        <position position="173"/>
    </location>
    <ligand>
        <name>3-phosphoshikimate</name>
        <dbReference type="ChEBI" id="CHEBI:145989"/>
    </ligand>
</feature>
<feature type="binding site" evidence="7">
    <location>
        <position position="199"/>
    </location>
    <ligand>
        <name>3-phosphoshikimate</name>
        <dbReference type="ChEBI" id="CHEBI:145989"/>
    </ligand>
</feature>
<feature type="binding site" evidence="7">
    <location>
        <position position="313"/>
    </location>
    <ligand>
        <name>3-phosphoshikimate</name>
        <dbReference type="ChEBI" id="CHEBI:145989"/>
    </ligand>
</feature>
<comment type="catalytic activity">
    <reaction evidence="6">
        <text>3-phosphoshikimate + phosphoenolpyruvate = 5-O-(1-carboxyvinyl)-3-phosphoshikimate + phosphate</text>
        <dbReference type="Rhea" id="RHEA:21256"/>
        <dbReference type="ChEBI" id="CHEBI:43474"/>
        <dbReference type="ChEBI" id="CHEBI:57701"/>
        <dbReference type="ChEBI" id="CHEBI:58702"/>
        <dbReference type="ChEBI" id="CHEBI:145989"/>
        <dbReference type="EC" id="2.5.1.19"/>
    </reaction>
    <physiologicalReaction direction="left-to-right" evidence="6">
        <dbReference type="Rhea" id="RHEA:21257"/>
    </physiologicalReaction>
</comment>
<dbReference type="GO" id="GO:0009073">
    <property type="term" value="P:aromatic amino acid family biosynthetic process"/>
    <property type="evidence" value="ECO:0007669"/>
    <property type="project" value="UniProtKB-KW"/>
</dbReference>
<dbReference type="RefSeq" id="WP_004443564.1">
    <property type="nucleotide sequence ID" value="NZ_ACSJ01000001.1"/>
</dbReference>
<comment type="caution">
    <text evidence="9">The sequence shown here is derived from an EMBL/GenBank/DDBJ whole genome shotgun (WGS) entry which is preliminary data.</text>
</comment>
<feature type="binding site" evidence="7">
    <location>
        <position position="386"/>
    </location>
    <ligand>
        <name>phosphoenolpyruvate</name>
        <dbReference type="ChEBI" id="CHEBI:58702"/>
    </ligand>
</feature>
<dbReference type="PANTHER" id="PTHR21090">
    <property type="entry name" value="AROM/DEHYDROQUINATE SYNTHASE"/>
    <property type="match status" value="1"/>
</dbReference>
<keyword evidence="4 7" id="KW-0808">Transferase</keyword>
<dbReference type="EC" id="2.5.1.19" evidence="7"/>
<dbReference type="Proteomes" id="UP000006160">
    <property type="component" value="Unassembled WGS sequence"/>
</dbReference>
<evidence type="ECO:0000256" key="3">
    <source>
        <dbReference type="ARBA" id="ARBA00022605"/>
    </source>
</evidence>
<accession>A0A9P2G900</accession>
<feature type="binding site" evidence="7">
    <location>
        <position position="26"/>
    </location>
    <ligand>
        <name>3-phosphoshikimate</name>
        <dbReference type="ChEBI" id="CHEBI:145989"/>
    </ligand>
</feature>
<evidence type="ECO:0000259" key="8">
    <source>
        <dbReference type="Pfam" id="PF00275"/>
    </source>
</evidence>
<sequence length="435" mass="48339">MKNVTIIPSELSGDINIPPSKSLAHRAIISAGLSDGISNIENIIFSEDIKATIRGMESLGVEIKDISEKKQDDFNRKTLKVIGRDRLVLTRSEIDCSESGSTLRFLIPISLRTCNKVKFTGKGKLVSRPLDVYYSIFKNQGIKYKTSNGKLPLFIDGALKSGEFYVEGNISSQFITGLMYTLPFLSGDSKIIITTELESKGYIDLTIDTLKKFGIKIENKDYKEFFIRGKQKSISNNYRVQGDFSQGAFWIVAGILGSNIKTLDLDINSLQGDRVIIDIVKDMGGNIKIKENYIETKKSKTKGITIDASECPDLVPILAVLGSLSTGTTRIINAERLRIKECDRLKAMATELKKIGADIQELEDGLLIKGREYLKGGTVDSWNDHRIAMSMAIASIKCTEPITIKNSEAVNKSYPDFWEDFKKVGGNINEWSMGK</sequence>
<feature type="binding site" evidence="7">
    <location>
        <position position="172"/>
    </location>
    <ligand>
        <name>3-phosphoshikimate</name>
        <dbReference type="ChEBI" id="CHEBI:145989"/>
    </ligand>
</feature>
<dbReference type="InterPro" id="IPR023193">
    <property type="entry name" value="EPSP_synthase_CS"/>
</dbReference>
<feature type="binding site" evidence="7">
    <location>
        <position position="173"/>
    </location>
    <ligand>
        <name>phosphoenolpyruvate</name>
        <dbReference type="ChEBI" id="CHEBI:58702"/>
    </ligand>
</feature>
<keyword evidence="7" id="KW-0963">Cytoplasm</keyword>
<dbReference type="Pfam" id="PF00275">
    <property type="entry name" value="EPSP_synthase"/>
    <property type="match status" value="1"/>
</dbReference>
<reference evidence="9 10" key="1">
    <citation type="submission" date="2009-10" db="EMBL/GenBank/DDBJ databases">
        <authorList>
            <person name="Shrivastava S."/>
            <person name="Brinkac L.B."/>
            <person name="Brown J.L."/>
            <person name="Bruce D.B."/>
            <person name="Detter C."/>
            <person name="Green L.D."/>
            <person name="Munk C.A."/>
            <person name="Rogers Y.C."/>
            <person name="Tapia R."/>
            <person name="Saunders E.S."/>
            <person name="Sims D.R."/>
            <person name="Smith L.A."/>
            <person name="Smith T.J."/>
            <person name="Sutton G."/>
            <person name="Brettin T."/>
        </authorList>
    </citation>
    <scope>NUCLEOTIDE SEQUENCE [LARGE SCALE GENOMIC DNA]</scope>
    <source>
        <strain evidence="10">D str. 1873</strain>
    </source>
</reference>
<proteinExistence type="inferred from homology"/>
<dbReference type="EMBL" id="ACSJ01000001">
    <property type="protein sequence ID" value="EES92099.1"/>
    <property type="molecule type" value="Genomic_DNA"/>
</dbReference>
<feature type="binding site" evidence="7">
    <location>
        <position position="21"/>
    </location>
    <ligand>
        <name>3-phosphoshikimate</name>
        <dbReference type="ChEBI" id="CHEBI:145989"/>
    </ligand>
</feature>
<evidence type="ECO:0000256" key="4">
    <source>
        <dbReference type="ARBA" id="ARBA00022679"/>
    </source>
</evidence>
<feature type="domain" description="Enolpyruvate transferase" evidence="8">
    <location>
        <begin position="8"/>
        <end position="420"/>
    </location>
</feature>
<feature type="binding site" evidence="7">
    <location>
        <position position="171"/>
    </location>
    <ligand>
        <name>3-phosphoshikimate</name>
        <dbReference type="ChEBI" id="CHEBI:145989"/>
    </ligand>
</feature>
<feature type="binding site" evidence="7">
    <location>
        <position position="100"/>
    </location>
    <ligand>
        <name>phosphoenolpyruvate</name>
        <dbReference type="ChEBI" id="CHEBI:58702"/>
    </ligand>
</feature>
<dbReference type="AlphaFoldDB" id="A0A9P2G900"/>
<comment type="function">
    <text evidence="7">Catalyzes the transfer of the enolpyruvyl moiety of phosphoenolpyruvate (PEP) to the 5-hydroxyl of shikimate-3-phosphate (S3P) to produce enolpyruvyl shikimate-3-phosphate and inorganic phosphate.</text>
</comment>
<dbReference type="InterPro" id="IPR013792">
    <property type="entry name" value="RNA3'P_cycl/enolpyr_Trfase_a/b"/>
</dbReference>
<dbReference type="SUPFAM" id="SSF55205">
    <property type="entry name" value="EPT/RTPC-like"/>
    <property type="match status" value="1"/>
</dbReference>
<gene>
    <name evidence="7 9" type="primary">aroA</name>
    <name evidence="9" type="ORF">CLG_B0221</name>
</gene>
<dbReference type="InterPro" id="IPR006264">
    <property type="entry name" value="EPSP_synthase"/>
</dbReference>
<name>A0A9P2G900_CLOBO</name>
<dbReference type="HAMAP" id="MF_00210">
    <property type="entry name" value="EPSP_synth"/>
    <property type="match status" value="1"/>
</dbReference>